<dbReference type="GO" id="GO:0006508">
    <property type="term" value="P:proteolysis"/>
    <property type="evidence" value="ECO:0007669"/>
    <property type="project" value="UniProtKB-KW"/>
</dbReference>
<keyword evidence="7" id="KW-0167">Capsid protein</keyword>
<feature type="compositionally biased region" description="Polar residues" evidence="22">
    <location>
        <begin position="2258"/>
        <end position="2277"/>
    </location>
</feature>
<sequence length="2368" mass="260279">MAFPSEYYKLCFDVDDDNTKKVVAQPISITNSTKQSDVITLPDCPPLATFPGRFRTTMPDPSLYAIALEAFGCHTCATTYANYHKFCKQHNRRGQPYILASRLAEQDHTRVCKTLTLDGPDPLELVPPQKFWHSVKSIEEDTTKCRLCAATYAAFFHRTGGCFNEWKTTLPKSYALRRHSATCEVCKGEFELQGAGNSTARTIPRTRAPNFARLANELSGPNERPDNDLTANIMGLLADDSTTPAQVITAVEASIRAGSKTPPRATLAQVWRNLNYDNAPDRAAAILTAVTLWLADNDNLNTAELKNMRPLRNPISKNWSQTLKDAVNRIETWFVSRNFGTTMRSVLEVLTTLLQSFAETNSSLDALLQTIKPIPLMALALTFDGSPSGFATYLMGVLQLYGLLDAELIASCAQAVVDALTSFASDVFARLSPFGINVEPQSTTSIAVALGAMICVWVIGHLPGSIAQELRRAAATATSLLAMIKIGKLAFDLARKYITTRHVNSLTDRVLDASIEVVKPVSSSYAPNRRAQLKQLKALQDEITQHMVKIDYAPHLPTLKALNASLTGLIIRLNQIEGQGTAREPPVGVVLCGPPGIGKTTLATWILDQISPDTVHSNFSLQVDHADAYTGEYTCLWDEFDTDPNGAFVEGVIGIFNKTAYPLNCDLVENKGRVWASRVVAMTTNTATPVSPDSTRAHAFYRRLIFYDITSPTIARFMQENPGIDPPAALFKDDFSHLRITRRPYLGYTAQGDTLEGVKARPINCTPQAIVKEIKARLGPEAQSGPQQTIGLIVPQELAAEVRTQLLHSFSTNNSFVKLVEARGQLSQADLHNSRGGHTIVTATSEDPAVRDWYVCTTVNEAATDLNTMFGLCPKLPHDVNHRFRTRLFRSIIHAGALPPSALPPEQTFCVKRLADFITVLRKVYGPGMLPIIAKLATRIEVKSWTTFFASLSDLTWGHSYHSYCLRTDTGTFYVYTQDFMSVYSTTDKDHQLDLHAAPPVSSMSVWEMFKSICKSICKLLGSNINAFATGFAMTYYAGLVRATPQSNSRGMVRNFQAGVALSDEEYNTWRDYNTRVDSRATVNDFIAARESLANNSAITTERVAQLARWLQARNPNVLEAQSGNYADYCAPVLRQDGTRLGWAIHIGNGRWATNTHSLEEIASIDGNEFEILKTSDNDVSILKAHTIPHAAILGQGPPVRTWDNRPTHNVYEHTVDQGYLKAVGWLCHVNGGTYKGDCGLPYYNTVGQVCGFHSGFYKGTRQSVISKFDVDKAAPTSWRGLPVENSGIMLGPLRKGTAYSRSVAHPDVHRWEEYEPAPYGGGDPRNCMTQERILANQLEPYVQAPPPMHPIVEEAARYVQRHVASVLSFANVPALEPLALAVKRLDLGTTCGPFVSGIKRDYFAITPNGPVMKPGTELTRHLDSTLAVAASGRAISHAYHLALKDELLPHRKVAESRKRLLWGTDVGLTTLAAMVWGQLLDSLKAVVVASPIAVGCQMDSTFVATIVSQIQDKHTLCLDYKKWDSTMHPEIIHHAVDILCDMCPDTPYRESLRATLHTSPVGYFMDKKLTALRGLPSGMPATSVVNSVCHCIYFTSALWLAEDQLGIARTRDPLTANRIWTYGDDCIYAFCPRSASIVDRFIEALRQLGLTPTAADKSQNFRLDDAITFLKRDIVPLKQLVVGRLDLHSILRQAVWVHGSTTMDHTQPKMPKDTAARTVQIQEALLALALHGRDIYNAWKHLFAETIAGEGLAVELEDWDTQIMIYRSRYMTADPYSNALLNEGDIISECPANDFEFQNGETQDSTSTTTSADQSGITTAYTPSQTVAGTAGAPVGESLSLATLGAGLPNTLPSGVAGLFISSARFSWHTTLPPRQLIGTVPLGPKSNPFLELISRMYTGWSGGMLVRIQISGSGMYGGRLVASVLPPGVAPDKVTNPTAYPYAIIDARVPEPVELMLPDIRQQAYHNIDDSDPTTTLMICVSSPLINPFQSATNTTSAVEVTVYTTPAPDFSFCLMREPKSIETMALDALGSNTAEWISNRTAGKITRFHLTSAARYAWNHYRPNGTTPGWGTCKINEPFEIRFFTDSGNNRQLGVRFVNVDREYWPMPNFDPRLPDWLQNKGLGGSTASDNNYWLNQTGYLYTGMSGNDGNFTNIWRAYAYKLALGTGYGNSNSPYPGINTTNVLSDDATVYVLFPHDTNPGSGVKSMLGNITCIMNSSSGAGWPDTVITKDTVTQYKYPGAVVMTFISQHVTYNSNGVPRQTPPDNVTTPTSSRDTDAGQPLQASRFFMENALNLPSDTMLIYRLTSPAFSFEIGINSEGYFMTGGENASAFIPNENFEITFAGYGNTQTRLVGPVVSRANYNH</sequence>
<dbReference type="GO" id="GO:0019028">
    <property type="term" value="C:viral capsid"/>
    <property type="evidence" value="ECO:0007669"/>
    <property type="project" value="UniProtKB-KW"/>
</dbReference>
<dbReference type="Pfam" id="PF03510">
    <property type="entry name" value="Peptidase_C24"/>
    <property type="match status" value="1"/>
</dbReference>
<dbReference type="SUPFAM" id="SSF88633">
    <property type="entry name" value="Positive stranded ssRNA viruses"/>
    <property type="match status" value="1"/>
</dbReference>
<organism evidence="26">
    <name type="scientific">Caliciviridae sp</name>
    <dbReference type="NCBI Taxonomy" id="1916234"/>
    <lineage>
        <taxon>Viruses</taxon>
        <taxon>Riboviria</taxon>
        <taxon>Orthornavirae</taxon>
        <taxon>Pisuviricota</taxon>
        <taxon>Pisoniviricetes</taxon>
        <taxon>Picornavirales</taxon>
        <taxon>Caliciviridae</taxon>
    </lineage>
</organism>
<dbReference type="InterPro" id="IPR014759">
    <property type="entry name" value="Helicase_SF3_ssRNA_vir"/>
</dbReference>
<feature type="compositionally biased region" description="Low complexity" evidence="22">
    <location>
        <begin position="1803"/>
        <end position="1816"/>
    </location>
</feature>
<dbReference type="InterPro" id="IPR043128">
    <property type="entry name" value="Rev_trsase/Diguanyl_cyclase"/>
</dbReference>
<dbReference type="Gene3D" id="6.10.250.3230">
    <property type="match status" value="1"/>
</dbReference>
<evidence type="ECO:0000256" key="15">
    <source>
        <dbReference type="ARBA" id="ARBA00022844"/>
    </source>
</evidence>
<reference evidence="26" key="1">
    <citation type="submission" date="2020-01" db="EMBL/GenBank/DDBJ databases">
        <title>Viral genomes from wild and zoo birds in China.</title>
        <authorList>
            <person name="Zhou R."/>
            <person name="Shan T."/>
            <person name="Yang S."/>
            <person name="Zhang W."/>
        </authorList>
    </citation>
    <scope>NUCLEOTIDE SEQUENCE</scope>
    <source>
        <strain evidence="26">Xftoti59cal1</strain>
    </source>
</reference>
<dbReference type="GO" id="GO:0006351">
    <property type="term" value="P:DNA-templated transcription"/>
    <property type="evidence" value="ECO:0007669"/>
    <property type="project" value="InterPro"/>
</dbReference>
<feature type="region of interest" description="Disordered" evidence="22">
    <location>
        <begin position="2258"/>
        <end position="2283"/>
    </location>
</feature>
<evidence type="ECO:0000256" key="20">
    <source>
        <dbReference type="ARBA" id="ARBA00046180"/>
    </source>
</evidence>
<keyword evidence="17" id="KW-1035">Host cytoplasm</keyword>
<keyword evidence="15" id="KW-0946">Virion</keyword>
<evidence type="ECO:0000256" key="16">
    <source>
        <dbReference type="ARBA" id="ARBA00022953"/>
    </source>
</evidence>
<evidence type="ECO:0000256" key="5">
    <source>
        <dbReference type="ARBA" id="ARBA00022520"/>
    </source>
</evidence>
<dbReference type="InterPro" id="IPR000605">
    <property type="entry name" value="Helicase_SF3_ssDNA/RNA_vir"/>
</dbReference>
<evidence type="ECO:0000259" key="25">
    <source>
        <dbReference type="PROSITE" id="PS51894"/>
    </source>
</evidence>
<evidence type="ECO:0000256" key="2">
    <source>
        <dbReference type="ARBA" id="ARBA00004328"/>
    </source>
</evidence>
<dbReference type="Gene3D" id="3.40.50.300">
    <property type="entry name" value="P-loop containing nucleotide triphosphate hydrolases"/>
    <property type="match status" value="1"/>
</dbReference>
<dbReference type="GO" id="GO:0004197">
    <property type="term" value="F:cysteine-type endopeptidase activity"/>
    <property type="evidence" value="ECO:0007669"/>
    <property type="project" value="InterPro"/>
</dbReference>
<dbReference type="CDD" id="cd00205">
    <property type="entry name" value="rhv_like"/>
    <property type="match status" value="1"/>
</dbReference>
<evidence type="ECO:0000259" key="24">
    <source>
        <dbReference type="PROSITE" id="PS51218"/>
    </source>
</evidence>
<dbReference type="Gene3D" id="3.30.70.270">
    <property type="match status" value="1"/>
</dbReference>
<evidence type="ECO:0000256" key="21">
    <source>
        <dbReference type="ARBA" id="ARBA00046246"/>
    </source>
</evidence>
<proteinExistence type="predicted"/>
<dbReference type="Pfam" id="PF00915">
    <property type="entry name" value="Calici_coat"/>
    <property type="match status" value="1"/>
</dbReference>
<keyword evidence="16" id="KW-0693">Viral RNA replication</keyword>
<dbReference type="InterPro" id="IPR000317">
    <property type="entry name" value="Peptidase_C24"/>
</dbReference>
<evidence type="ECO:0000256" key="22">
    <source>
        <dbReference type="SAM" id="MobiDB-lite"/>
    </source>
</evidence>
<evidence type="ECO:0000256" key="8">
    <source>
        <dbReference type="ARBA" id="ARBA00022670"/>
    </source>
</evidence>
<evidence type="ECO:0000256" key="12">
    <source>
        <dbReference type="ARBA" id="ARBA00022801"/>
    </source>
</evidence>
<evidence type="ECO:0000259" key="23">
    <source>
        <dbReference type="PROSITE" id="PS50507"/>
    </source>
</evidence>
<evidence type="ECO:0000256" key="14">
    <source>
        <dbReference type="ARBA" id="ARBA00022840"/>
    </source>
</evidence>
<comment type="function">
    <text evidence="20">Viral genome-linked protein is covalently linked to the 5'-end of the positive-strand, negative-strand genomic RNAs and subgenomic RNA. Acts as a genome-linked replication primer. May recruit ribosome to viral RNA thereby promoting viral proteins translation. Interacts with host translation initiation complex to allow the translation of viral proteins.</text>
</comment>
<dbReference type="PROSITE" id="PS50507">
    <property type="entry name" value="RDRP_SSRNA_POS"/>
    <property type="match status" value="1"/>
</dbReference>
<dbReference type="GO" id="GO:0005524">
    <property type="term" value="F:ATP binding"/>
    <property type="evidence" value="ECO:0007669"/>
    <property type="project" value="UniProtKB-KW"/>
</dbReference>
<feature type="domain" description="RdRp catalytic" evidence="23">
    <location>
        <begin position="1514"/>
        <end position="1639"/>
    </location>
</feature>
<dbReference type="SUPFAM" id="SSF56672">
    <property type="entry name" value="DNA/RNA polymerases"/>
    <property type="match status" value="1"/>
</dbReference>
<dbReference type="SUPFAM" id="SSF52540">
    <property type="entry name" value="P-loop containing nucleoside triphosphate hydrolases"/>
    <property type="match status" value="1"/>
</dbReference>
<dbReference type="InterPro" id="IPR009003">
    <property type="entry name" value="Peptidase_S1_PA"/>
</dbReference>
<accession>A0A6M9Z880</accession>
<dbReference type="Gene3D" id="2.60.120.20">
    <property type="match status" value="1"/>
</dbReference>
<dbReference type="Pfam" id="PF00910">
    <property type="entry name" value="RNA_helicase"/>
    <property type="match status" value="1"/>
</dbReference>
<evidence type="ECO:0000256" key="18">
    <source>
        <dbReference type="ARBA" id="ARBA00045264"/>
    </source>
</evidence>
<evidence type="ECO:0000256" key="4">
    <source>
        <dbReference type="ARBA" id="ARBA00022484"/>
    </source>
</evidence>
<dbReference type="GO" id="GO:0003724">
    <property type="term" value="F:RNA helicase activity"/>
    <property type="evidence" value="ECO:0007669"/>
    <property type="project" value="InterPro"/>
</dbReference>
<evidence type="ECO:0000256" key="3">
    <source>
        <dbReference type="ARBA" id="ARBA00020107"/>
    </source>
</evidence>
<dbReference type="InterPro" id="IPR029053">
    <property type="entry name" value="Viral_coat"/>
</dbReference>
<dbReference type="InterPro" id="IPR027417">
    <property type="entry name" value="P-loop_NTPase"/>
</dbReference>
<dbReference type="PRINTS" id="PR00916">
    <property type="entry name" value="2CENDOPTASE"/>
</dbReference>
<dbReference type="GO" id="GO:0039694">
    <property type="term" value="P:viral RNA genome replication"/>
    <property type="evidence" value="ECO:0007669"/>
    <property type="project" value="InterPro"/>
</dbReference>
<dbReference type="SUPFAM" id="SSF50494">
    <property type="entry name" value="Trypsin-like serine proteases"/>
    <property type="match status" value="1"/>
</dbReference>
<feature type="domain" description="Peptidase C24" evidence="25">
    <location>
        <begin position="1123"/>
        <end position="1272"/>
    </location>
</feature>
<keyword evidence="9" id="KW-0808">Transferase</keyword>
<evidence type="ECO:0000256" key="6">
    <source>
        <dbReference type="ARBA" id="ARBA00022553"/>
    </source>
</evidence>
<dbReference type="InterPro" id="IPR004005">
    <property type="entry name" value="Calicivirus_coat"/>
</dbReference>
<comment type="function">
    <text evidence="19">Displays NTPase activity, but no helicase activity. Induces the formation of convoluted membranes derived from the host ER. These remodeled membranes probably form the viral factories that contain the replication complex. Together with NS2 and NS4, initiates the formation of the replication complex.</text>
</comment>
<dbReference type="PRINTS" id="PR00918">
    <property type="entry name" value="CALICVIRUSNS"/>
</dbReference>
<evidence type="ECO:0000256" key="17">
    <source>
        <dbReference type="ARBA" id="ARBA00023200"/>
    </source>
</evidence>
<dbReference type="InterPro" id="IPR001205">
    <property type="entry name" value="RNA-dir_pol_C"/>
</dbReference>
<name>A0A6M9Z880_9CALI</name>
<keyword evidence="12" id="KW-0378">Hydrolase</keyword>
<protein>
    <recommendedName>
        <fullName evidence="3">Genome polyprotein</fullName>
    </recommendedName>
</protein>
<evidence type="ECO:0000256" key="1">
    <source>
        <dbReference type="ARBA" id="ARBA00004192"/>
    </source>
</evidence>
<comment type="subcellular location">
    <subcellularLocation>
        <location evidence="1">Host cytoplasm</location>
    </subcellularLocation>
    <subcellularLocation>
        <location evidence="2">Virion</location>
    </subcellularLocation>
</comment>
<keyword evidence="11" id="KW-0547">Nucleotide-binding</keyword>
<evidence type="ECO:0000256" key="19">
    <source>
        <dbReference type="ARBA" id="ARBA00045380"/>
    </source>
</evidence>
<keyword evidence="5" id="KW-0191">Covalent protein-RNA linkage</keyword>
<dbReference type="InterPro" id="IPR007094">
    <property type="entry name" value="RNA-dir_pol_PSvirus"/>
</dbReference>
<evidence type="ECO:0000256" key="9">
    <source>
        <dbReference type="ARBA" id="ARBA00022679"/>
    </source>
</evidence>
<dbReference type="InterPro" id="IPR043502">
    <property type="entry name" value="DNA/RNA_pol_sf"/>
</dbReference>
<evidence type="ECO:0000256" key="11">
    <source>
        <dbReference type="ARBA" id="ARBA00022741"/>
    </source>
</evidence>
<dbReference type="Pfam" id="PF00680">
    <property type="entry name" value="RdRP_1"/>
    <property type="match status" value="1"/>
</dbReference>
<dbReference type="PROSITE" id="PS51894">
    <property type="entry name" value="CV_3CL_PRO"/>
    <property type="match status" value="1"/>
</dbReference>
<dbReference type="CDD" id="cd23192">
    <property type="entry name" value="Caliciviridae_RdRp"/>
    <property type="match status" value="1"/>
</dbReference>
<evidence type="ECO:0000256" key="7">
    <source>
        <dbReference type="ARBA" id="ARBA00022561"/>
    </source>
</evidence>
<keyword evidence="6" id="KW-0597">Phosphoprotein</keyword>
<dbReference type="Gene3D" id="1.10.260.110">
    <property type="match status" value="1"/>
</dbReference>
<dbReference type="InterPro" id="IPR033703">
    <property type="entry name" value="Rhv-like"/>
</dbReference>
<dbReference type="EMBL" id="MT138028">
    <property type="protein sequence ID" value="QKN88796.1"/>
    <property type="molecule type" value="Genomic_RNA"/>
</dbReference>
<feature type="region of interest" description="Disordered" evidence="22">
    <location>
        <begin position="1797"/>
        <end position="1818"/>
    </location>
</feature>
<comment type="function">
    <text evidence="18">Together with NTPase and NS4, initiates the formation of the replication complex. Induces the proliferation of the host smooth ER membranes forming long tubular structures. These remodeled membranes probably form the viral factories that contain the replication complex.</text>
</comment>
<feature type="domain" description="SF3 helicase" evidence="24">
    <location>
        <begin position="567"/>
        <end position="724"/>
    </location>
</feature>
<evidence type="ECO:0000313" key="26">
    <source>
        <dbReference type="EMBL" id="QKN88796.1"/>
    </source>
</evidence>
<keyword evidence="10" id="KW-0548">Nucleotidyltransferase</keyword>
<dbReference type="GO" id="GO:0030430">
    <property type="term" value="C:host cell cytoplasm"/>
    <property type="evidence" value="ECO:0007669"/>
    <property type="project" value="UniProtKB-SubCell"/>
</dbReference>
<evidence type="ECO:0000256" key="13">
    <source>
        <dbReference type="ARBA" id="ARBA00022807"/>
    </source>
</evidence>
<dbReference type="GO" id="GO:0003723">
    <property type="term" value="F:RNA binding"/>
    <property type="evidence" value="ECO:0007669"/>
    <property type="project" value="InterPro"/>
</dbReference>
<dbReference type="Gene3D" id="1.20.960.20">
    <property type="match status" value="1"/>
</dbReference>
<evidence type="ECO:0000256" key="10">
    <source>
        <dbReference type="ARBA" id="ARBA00022695"/>
    </source>
</evidence>
<dbReference type="GO" id="GO:0003968">
    <property type="term" value="F:RNA-directed RNA polymerase activity"/>
    <property type="evidence" value="ECO:0007669"/>
    <property type="project" value="UniProtKB-KW"/>
</dbReference>
<keyword evidence="13" id="KW-0788">Thiol protease</keyword>
<dbReference type="PROSITE" id="PS51218">
    <property type="entry name" value="SF3_HELICASE_2"/>
    <property type="match status" value="1"/>
</dbReference>
<comment type="function">
    <text evidence="21">Probable key protein responsible for the formation of membrane alterations by the virus. Induces the formation of convoluted membranes derived from the host ER. These remodeled membranes probably form the viral factories that contain the replication complex. Together with NS2 and NTPase, initiates the formation of the replication complex.</text>
</comment>
<dbReference type="InterPro" id="IPR004004">
    <property type="entry name" value="Helic/Pol/Pept_Calicivir-typ"/>
</dbReference>
<keyword evidence="8" id="KW-0645">Protease</keyword>
<keyword evidence="14" id="KW-0067">ATP-binding</keyword>
<keyword evidence="4" id="KW-0696">RNA-directed RNA polymerase</keyword>